<comment type="caution">
    <text evidence="2">The sequence shown here is derived from an EMBL/GenBank/DDBJ whole genome shotgun (WGS) entry which is preliminary data.</text>
</comment>
<gene>
    <name evidence="2" type="ORF">GCM10023225_34020</name>
</gene>
<evidence type="ECO:0000313" key="3">
    <source>
        <dbReference type="Proteomes" id="UP001501195"/>
    </source>
</evidence>
<sequence length="261" mass="25896">MVRDPGEPVEVRGRVRRLSAALLVGALLTGVLGGCGSDDPSGPVGSAPPTSATSTPPTSPSGTPSGTPSQSAPPDGPVSLVDAVVVAADRSDPLSAALAEAVGSGRSLLLDLVLDVDPASDLAAGRLVVPGRGAPPGRDSGLLLQVSPEAVAELAAPLVQLTGTFAVSSAVDGSYVLEALTAESDPALRPEGPDDAARCASPDAAAVRAAADRLAADPSARQELRTGWGSSPALWWAVQYAAQDPDALDAVITTACAAYRG</sequence>
<dbReference type="Proteomes" id="UP001501195">
    <property type="component" value="Unassembled WGS sequence"/>
</dbReference>
<reference evidence="3" key="1">
    <citation type="journal article" date="2019" name="Int. J. Syst. Evol. Microbiol.">
        <title>The Global Catalogue of Microorganisms (GCM) 10K type strain sequencing project: providing services to taxonomists for standard genome sequencing and annotation.</title>
        <authorList>
            <consortium name="The Broad Institute Genomics Platform"/>
            <consortium name="The Broad Institute Genome Sequencing Center for Infectious Disease"/>
            <person name="Wu L."/>
            <person name="Ma J."/>
        </authorList>
    </citation>
    <scope>NUCLEOTIDE SEQUENCE [LARGE SCALE GENOMIC DNA]</scope>
    <source>
        <strain evidence="3">JCM 18126</strain>
    </source>
</reference>
<feature type="region of interest" description="Disordered" evidence="1">
    <location>
        <begin position="34"/>
        <end position="78"/>
    </location>
</feature>
<evidence type="ECO:0000256" key="1">
    <source>
        <dbReference type="SAM" id="MobiDB-lite"/>
    </source>
</evidence>
<evidence type="ECO:0000313" key="2">
    <source>
        <dbReference type="EMBL" id="GAA4660839.1"/>
    </source>
</evidence>
<dbReference type="EMBL" id="BAABIL010000707">
    <property type="protein sequence ID" value="GAA4660839.1"/>
    <property type="molecule type" value="Genomic_DNA"/>
</dbReference>
<keyword evidence="3" id="KW-1185">Reference proteome</keyword>
<accession>A0ABP8VGM5</accession>
<feature type="compositionally biased region" description="Low complexity" evidence="1">
    <location>
        <begin position="45"/>
        <end position="73"/>
    </location>
</feature>
<organism evidence="2 3">
    <name type="scientific">Kineococcus glutinatus</name>
    <dbReference type="NCBI Taxonomy" id="1070872"/>
    <lineage>
        <taxon>Bacteria</taxon>
        <taxon>Bacillati</taxon>
        <taxon>Actinomycetota</taxon>
        <taxon>Actinomycetes</taxon>
        <taxon>Kineosporiales</taxon>
        <taxon>Kineosporiaceae</taxon>
        <taxon>Kineococcus</taxon>
    </lineage>
</organism>
<name>A0ABP8VGM5_9ACTN</name>
<dbReference type="PROSITE" id="PS51257">
    <property type="entry name" value="PROKAR_LIPOPROTEIN"/>
    <property type="match status" value="1"/>
</dbReference>
<proteinExistence type="predicted"/>
<protein>
    <submittedName>
        <fullName evidence="2">Uncharacterized protein</fullName>
    </submittedName>
</protein>